<accession>A0ABX7F712</accession>
<evidence type="ECO:0000256" key="1">
    <source>
        <dbReference type="SAM" id="MobiDB-lite"/>
    </source>
</evidence>
<dbReference type="Proteomes" id="UP000596387">
    <property type="component" value="Chromosome"/>
</dbReference>
<name>A0ABX7F712_9RHOB</name>
<protein>
    <recommendedName>
        <fullName evidence="4">ANTAR domain-containing protein</fullName>
    </recommendedName>
</protein>
<dbReference type="EMBL" id="CP047166">
    <property type="protein sequence ID" value="QRF66163.1"/>
    <property type="molecule type" value="Genomic_DNA"/>
</dbReference>
<evidence type="ECO:0000313" key="2">
    <source>
        <dbReference type="EMBL" id="QRF66163.1"/>
    </source>
</evidence>
<feature type="region of interest" description="Disordered" evidence="1">
    <location>
        <begin position="1"/>
        <end position="29"/>
    </location>
</feature>
<evidence type="ECO:0008006" key="4">
    <source>
        <dbReference type="Google" id="ProtNLM"/>
    </source>
</evidence>
<reference evidence="2 3" key="1">
    <citation type="submission" date="2019-12" db="EMBL/GenBank/DDBJ databases">
        <title>Complete Genome Sequence of a Quorum-Sensing Bacterium,Rhodobacteraceae bacterium C31, Isolated from a marine microalgae symbiotic bacteria.</title>
        <authorList>
            <person name="Zhang Y."/>
        </authorList>
    </citation>
    <scope>NUCLEOTIDE SEQUENCE [LARGE SCALE GENOMIC DNA]</scope>
    <source>
        <strain evidence="2 3">C31</strain>
    </source>
</reference>
<gene>
    <name evidence="2" type="ORF">GQA70_07520</name>
</gene>
<dbReference type="RefSeq" id="WP_023850911.1">
    <property type="nucleotide sequence ID" value="NZ_CP047166.1"/>
</dbReference>
<keyword evidence="3" id="KW-1185">Reference proteome</keyword>
<evidence type="ECO:0000313" key="3">
    <source>
        <dbReference type="Proteomes" id="UP000596387"/>
    </source>
</evidence>
<sequence>MPSVRPNAQACWRRSDGPGPSGSTGGGKAEDSIAADLVLEEAHLACITRTGMSGAEIAERLVLAMIKEGATSCTRVLRTRREAATS</sequence>
<proteinExistence type="predicted"/>
<organism evidence="2 3">
    <name type="scientific">Ponticoccus alexandrii</name>
    <dbReference type="NCBI Taxonomy" id="1943633"/>
    <lineage>
        <taxon>Bacteria</taxon>
        <taxon>Pseudomonadati</taxon>
        <taxon>Pseudomonadota</taxon>
        <taxon>Alphaproteobacteria</taxon>
        <taxon>Rhodobacterales</taxon>
        <taxon>Roseobacteraceae</taxon>
        <taxon>Ponticoccus</taxon>
    </lineage>
</organism>